<feature type="compositionally biased region" description="Basic and acidic residues" evidence="1">
    <location>
        <begin position="45"/>
        <end position="60"/>
    </location>
</feature>
<keyword evidence="4" id="KW-1185">Reference proteome</keyword>
<proteinExistence type="predicted"/>
<protein>
    <submittedName>
        <fullName evidence="2">Uncharacterized protein</fullName>
    </submittedName>
</protein>
<organism evidence="2 4">
    <name type="scientific">Cardamine amara subsp. amara</name>
    <dbReference type="NCBI Taxonomy" id="228776"/>
    <lineage>
        <taxon>Eukaryota</taxon>
        <taxon>Viridiplantae</taxon>
        <taxon>Streptophyta</taxon>
        <taxon>Embryophyta</taxon>
        <taxon>Tracheophyta</taxon>
        <taxon>Spermatophyta</taxon>
        <taxon>Magnoliopsida</taxon>
        <taxon>eudicotyledons</taxon>
        <taxon>Gunneridae</taxon>
        <taxon>Pentapetalae</taxon>
        <taxon>rosids</taxon>
        <taxon>malvids</taxon>
        <taxon>Brassicales</taxon>
        <taxon>Brassicaceae</taxon>
        <taxon>Cardamineae</taxon>
        <taxon>Cardamine</taxon>
    </lineage>
</organism>
<evidence type="ECO:0000313" key="2">
    <source>
        <dbReference type="EMBL" id="KAL1200864.1"/>
    </source>
</evidence>
<evidence type="ECO:0000313" key="4">
    <source>
        <dbReference type="Proteomes" id="UP001558713"/>
    </source>
</evidence>
<name>A0ABD1AAC2_CARAN</name>
<reference evidence="2 4" key="1">
    <citation type="submission" date="2024-04" db="EMBL/GenBank/DDBJ databases">
        <title>Genome assembly C_amara_ONT_v2.</title>
        <authorList>
            <person name="Yant L."/>
            <person name="Moore C."/>
            <person name="Slenker M."/>
        </authorList>
    </citation>
    <scope>NUCLEOTIDE SEQUENCE [LARGE SCALE GENOMIC DNA]</scope>
    <source>
        <tissue evidence="2">Leaf</tissue>
    </source>
</reference>
<feature type="region of interest" description="Disordered" evidence="1">
    <location>
        <begin position="17"/>
        <end position="62"/>
    </location>
</feature>
<evidence type="ECO:0000313" key="3">
    <source>
        <dbReference type="EMBL" id="KAL1213864.1"/>
    </source>
</evidence>
<dbReference type="AlphaFoldDB" id="A0ABD1AAC2"/>
<dbReference type="EMBL" id="JBANAX010000329">
    <property type="protein sequence ID" value="KAL1213864.1"/>
    <property type="molecule type" value="Genomic_DNA"/>
</dbReference>
<dbReference type="PANTHER" id="PTHR36346:SF2">
    <property type="entry name" value="EXPRESSED PROTEIN"/>
    <property type="match status" value="1"/>
</dbReference>
<evidence type="ECO:0000256" key="1">
    <source>
        <dbReference type="SAM" id="MobiDB-lite"/>
    </source>
</evidence>
<dbReference type="PANTHER" id="PTHR36346">
    <property type="entry name" value="EXPRESSED PROTEIN"/>
    <property type="match status" value="1"/>
</dbReference>
<gene>
    <name evidence="3" type="ORF">V5N11_029230</name>
    <name evidence="2" type="ORF">V5N11_034597</name>
</gene>
<dbReference type="EMBL" id="JBANAX010000606">
    <property type="protein sequence ID" value="KAL1200864.1"/>
    <property type="molecule type" value="Genomic_DNA"/>
</dbReference>
<sequence length="78" mass="9021">MAKAMELWMGEMKKMSEKINPRNPLMQRKKTTSSVVSKQQQGGGEEERGLKQKTREKDEASTMSELTVCLLMDRFVPW</sequence>
<dbReference type="Proteomes" id="UP001558713">
    <property type="component" value="Unassembled WGS sequence"/>
</dbReference>
<accession>A0ABD1AAC2</accession>
<comment type="caution">
    <text evidence="2">The sequence shown here is derived from an EMBL/GenBank/DDBJ whole genome shotgun (WGS) entry which is preliminary data.</text>
</comment>